<comment type="caution">
    <text evidence="1">The sequence shown here is derived from an EMBL/GenBank/DDBJ whole genome shotgun (WGS) entry which is preliminary data.</text>
</comment>
<dbReference type="AlphaFoldDB" id="A0AAW8DEQ6"/>
<dbReference type="RefSeq" id="WP_370872122.1">
    <property type="nucleotide sequence ID" value="NZ_JAUSRG010000001.1"/>
</dbReference>
<dbReference type="Proteomes" id="UP001242995">
    <property type="component" value="Unassembled WGS sequence"/>
</dbReference>
<evidence type="ECO:0000313" key="3">
    <source>
        <dbReference type="Proteomes" id="UP001230951"/>
    </source>
</evidence>
<evidence type="ECO:0000313" key="1">
    <source>
        <dbReference type="EMBL" id="MDP9903654.1"/>
    </source>
</evidence>
<sequence length="158" mass="17773">MESILPAVAALLPDLEFLIVGSPIDVDLTGSIRRQQWTASVEEHALRRCWSGLMPLEATVWNKRKAGYKVLEYLRHGVIPVVEDSQIIRTLLGERTEQLCELVRGGSASAWAEAIERSLTRSPDGAWLEAREKVFANWDSGTFARLILDKNCREGLRE</sequence>
<name>A0AAW8DEQ6_9MICC</name>
<keyword evidence="3" id="KW-1185">Reference proteome</keyword>
<protein>
    <recommendedName>
        <fullName evidence="5">Glycosyltransferase</fullName>
    </recommendedName>
</protein>
<proteinExistence type="predicted"/>
<evidence type="ECO:0008006" key="5">
    <source>
        <dbReference type="Google" id="ProtNLM"/>
    </source>
</evidence>
<evidence type="ECO:0000313" key="2">
    <source>
        <dbReference type="EMBL" id="MDQ0179693.1"/>
    </source>
</evidence>
<accession>A0AAW8DEQ6</accession>
<dbReference type="EMBL" id="JAUSTF010000002">
    <property type="protein sequence ID" value="MDQ0179693.1"/>
    <property type="molecule type" value="Genomic_DNA"/>
</dbReference>
<dbReference type="EMBL" id="JAUSRG010000001">
    <property type="protein sequence ID" value="MDP9903654.1"/>
    <property type="molecule type" value="Genomic_DNA"/>
</dbReference>
<organism evidence="1 4">
    <name type="scientific">Arthrobacter bambusae</name>
    <dbReference type="NCBI Taxonomy" id="1338426"/>
    <lineage>
        <taxon>Bacteria</taxon>
        <taxon>Bacillati</taxon>
        <taxon>Actinomycetota</taxon>
        <taxon>Actinomycetes</taxon>
        <taxon>Micrococcales</taxon>
        <taxon>Micrococcaceae</taxon>
        <taxon>Arthrobacter</taxon>
    </lineage>
</organism>
<gene>
    <name evidence="1" type="ORF">J2S90_000594</name>
    <name evidence="2" type="ORF">J2S93_001109</name>
</gene>
<dbReference type="Proteomes" id="UP001230951">
    <property type="component" value="Unassembled WGS sequence"/>
</dbReference>
<dbReference type="Gene3D" id="3.40.50.2000">
    <property type="entry name" value="Glycogen Phosphorylase B"/>
    <property type="match status" value="1"/>
</dbReference>
<evidence type="ECO:0000313" key="4">
    <source>
        <dbReference type="Proteomes" id="UP001242995"/>
    </source>
</evidence>
<reference evidence="1 3" key="1">
    <citation type="submission" date="2023-07" db="EMBL/GenBank/DDBJ databases">
        <title>Sorghum-associated microbial communities from plants grown in Nebraska, USA.</title>
        <authorList>
            <person name="Schachtman D."/>
        </authorList>
    </citation>
    <scope>NUCLEOTIDE SEQUENCE</scope>
    <source>
        <strain evidence="1">DS1006</strain>
        <strain evidence="2 3">DS1016</strain>
    </source>
</reference>